<dbReference type="SUPFAM" id="SSF46955">
    <property type="entry name" value="Putative DNA-binding domain"/>
    <property type="match status" value="1"/>
</dbReference>
<evidence type="ECO:0000256" key="1">
    <source>
        <dbReference type="ARBA" id="ARBA00023125"/>
    </source>
</evidence>
<dbReference type="Gene3D" id="1.10.1660.10">
    <property type="match status" value="1"/>
</dbReference>
<comment type="caution">
    <text evidence="3">The sequence shown here is derived from an EMBL/GenBank/DDBJ whole genome shotgun (WGS) entry which is preliminary data.</text>
</comment>
<dbReference type="GO" id="GO:0003677">
    <property type="term" value="F:DNA binding"/>
    <property type="evidence" value="ECO:0007669"/>
    <property type="project" value="UniProtKB-KW"/>
</dbReference>
<keyword evidence="4" id="KW-1185">Reference proteome</keyword>
<protein>
    <submittedName>
        <fullName evidence="3">MerR family DNA-binding transcriptional regulator</fullName>
    </submittedName>
</protein>
<dbReference type="InterPro" id="IPR000551">
    <property type="entry name" value="MerR-type_HTH_dom"/>
</dbReference>
<evidence type="ECO:0000313" key="3">
    <source>
        <dbReference type="EMBL" id="MFD1176457.1"/>
    </source>
</evidence>
<name>A0ABW3RW21_9BACL</name>
<reference evidence="4" key="1">
    <citation type="journal article" date="2019" name="Int. J. Syst. Evol. Microbiol.">
        <title>The Global Catalogue of Microorganisms (GCM) 10K type strain sequencing project: providing services to taxonomists for standard genome sequencing and annotation.</title>
        <authorList>
            <consortium name="The Broad Institute Genomics Platform"/>
            <consortium name="The Broad Institute Genome Sequencing Center for Infectious Disease"/>
            <person name="Wu L."/>
            <person name="Ma J."/>
        </authorList>
    </citation>
    <scope>NUCLEOTIDE SEQUENCE [LARGE SCALE GENOMIC DNA]</scope>
    <source>
        <strain evidence="4">CCUG 59189</strain>
    </source>
</reference>
<dbReference type="Pfam" id="PF00376">
    <property type="entry name" value="MerR"/>
    <property type="match status" value="1"/>
</dbReference>
<dbReference type="RefSeq" id="WP_379318865.1">
    <property type="nucleotide sequence ID" value="NZ_JBHTLM010000005.1"/>
</dbReference>
<accession>A0ABW3RW21</accession>
<evidence type="ECO:0000259" key="2">
    <source>
        <dbReference type="PROSITE" id="PS50937"/>
    </source>
</evidence>
<dbReference type="PROSITE" id="PS50937">
    <property type="entry name" value="HTH_MERR_2"/>
    <property type="match status" value="1"/>
</dbReference>
<evidence type="ECO:0000313" key="4">
    <source>
        <dbReference type="Proteomes" id="UP001597262"/>
    </source>
</evidence>
<sequence>MKTKFSIGETAKINNVSIQALRHYDKIGLLTPAFVNEESGYRYYDMGRSGNLYFRLPDNEHGSIPARVHRFRIHREHHTKGKILVSDV</sequence>
<keyword evidence="1 3" id="KW-0238">DNA-binding</keyword>
<proteinExistence type="predicted"/>
<dbReference type="PANTHER" id="PTHR30204">
    <property type="entry name" value="REDOX-CYCLING DRUG-SENSING TRANSCRIPTIONAL ACTIVATOR SOXR"/>
    <property type="match status" value="1"/>
</dbReference>
<feature type="domain" description="HTH merR-type" evidence="2">
    <location>
        <begin position="4"/>
        <end position="45"/>
    </location>
</feature>
<dbReference type="Proteomes" id="UP001597262">
    <property type="component" value="Unassembled WGS sequence"/>
</dbReference>
<dbReference type="InterPro" id="IPR009061">
    <property type="entry name" value="DNA-bd_dom_put_sf"/>
</dbReference>
<dbReference type="PANTHER" id="PTHR30204:SF97">
    <property type="entry name" value="MERR FAMILY REGULATORY PROTEIN"/>
    <property type="match status" value="1"/>
</dbReference>
<dbReference type="EMBL" id="JBHTLM010000005">
    <property type="protein sequence ID" value="MFD1176457.1"/>
    <property type="molecule type" value="Genomic_DNA"/>
</dbReference>
<gene>
    <name evidence="3" type="ORF">ACFQ3W_09105</name>
</gene>
<dbReference type="InterPro" id="IPR047057">
    <property type="entry name" value="MerR_fam"/>
</dbReference>
<organism evidence="3 4">
    <name type="scientific">Paenibacillus puldeungensis</name>
    <dbReference type="NCBI Taxonomy" id="696536"/>
    <lineage>
        <taxon>Bacteria</taxon>
        <taxon>Bacillati</taxon>
        <taxon>Bacillota</taxon>
        <taxon>Bacilli</taxon>
        <taxon>Bacillales</taxon>
        <taxon>Paenibacillaceae</taxon>
        <taxon>Paenibacillus</taxon>
    </lineage>
</organism>